<dbReference type="PANTHER" id="PTHR14490">
    <property type="entry name" value="ZINC FINGER, ZZ TYPE"/>
    <property type="match status" value="1"/>
</dbReference>
<evidence type="ECO:0000256" key="2">
    <source>
        <dbReference type="ARBA" id="ARBA00017294"/>
    </source>
</evidence>
<feature type="compositionally biased region" description="Polar residues" evidence="3">
    <location>
        <begin position="432"/>
        <end position="441"/>
    </location>
</feature>
<feature type="region of interest" description="Disordered" evidence="3">
    <location>
        <begin position="426"/>
        <end position="448"/>
    </location>
</feature>
<dbReference type="GO" id="GO:0030686">
    <property type="term" value="C:90S preribosome"/>
    <property type="evidence" value="ECO:0007669"/>
    <property type="project" value="TreeGrafter"/>
</dbReference>
<feature type="compositionally biased region" description="Polar residues" evidence="3">
    <location>
        <begin position="691"/>
        <end position="703"/>
    </location>
</feature>
<feature type="domain" description="Kri1-like C-terminal" evidence="4">
    <location>
        <begin position="494"/>
        <end position="581"/>
    </location>
</feature>
<feature type="region of interest" description="Disordered" evidence="3">
    <location>
        <begin position="689"/>
        <end position="742"/>
    </location>
</feature>
<evidence type="ECO:0000256" key="1">
    <source>
        <dbReference type="ARBA" id="ARBA00007473"/>
    </source>
</evidence>
<feature type="region of interest" description="Disordered" evidence="3">
    <location>
        <begin position="53"/>
        <end position="82"/>
    </location>
</feature>
<dbReference type="GO" id="GO:0005730">
    <property type="term" value="C:nucleolus"/>
    <property type="evidence" value="ECO:0007669"/>
    <property type="project" value="TreeGrafter"/>
</dbReference>
<feature type="compositionally biased region" description="Basic and acidic residues" evidence="3">
    <location>
        <begin position="704"/>
        <end position="725"/>
    </location>
</feature>
<feature type="compositionally biased region" description="Acidic residues" evidence="3">
    <location>
        <begin position="70"/>
        <end position="79"/>
    </location>
</feature>
<dbReference type="Pfam" id="PF12936">
    <property type="entry name" value="Kri1_C"/>
    <property type="match status" value="1"/>
</dbReference>
<dbReference type="InterPro" id="IPR018034">
    <property type="entry name" value="Kri1"/>
</dbReference>
<dbReference type="GO" id="GO:0000447">
    <property type="term" value="P:endonucleolytic cleavage in ITS1 to separate SSU-rRNA from 5.8S rRNA and LSU-rRNA from tricistronic rRNA transcript (SSU-rRNA, 5.8S rRNA, LSU-rRNA)"/>
    <property type="evidence" value="ECO:0007669"/>
    <property type="project" value="TreeGrafter"/>
</dbReference>
<comment type="similarity">
    <text evidence="1">Belongs to the KRI1 family.</text>
</comment>
<protein>
    <recommendedName>
        <fullName evidence="2">Protein KRI1 homolog</fullName>
    </recommendedName>
</protein>
<gene>
    <name evidence="5" type="ORF">AMK59_6664</name>
</gene>
<accession>A0A0T6AVG3</accession>
<feature type="compositionally biased region" description="Basic and acidic residues" evidence="3">
    <location>
        <begin position="53"/>
        <end position="64"/>
    </location>
</feature>
<proteinExistence type="inferred from homology"/>
<feature type="compositionally biased region" description="Polar residues" evidence="3">
    <location>
        <begin position="732"/>
        <end position="742"/>
    </location>
</feature>
<dbReference type="OrthoDB" id="10252032at2759"/>
<sequence length="784" mass="93112">MHMQKNINQNSHTMSKVLFDSDSESDAHLKVDNEYAKNYNTWRQKEELNKLKTKYGEEVLDKSESSTSSSEDDEDDEVPDVSKEIERNFFKTLASLKTKDPKIYDENVKFFSETKNVIQKKTKKKEQPMFIKDYERKLLLEGGGKLDNPDVDNKYSNSLSYVQEQEKLKKNLQNALQNIEENTEEEWGGMFKSRQRTDTELKQEEEEYRLWLKGQREYIIDEIKYDLEPLKDYWSDPHLDKDEKFLRDYILNKRFLENEDKNYIPTYDEVIHDSDDGLSEDEKQIEKQDEFEHKYNYRFEEPDEEFIKRYPRTIESSLRTKDDRRKVKRAEIKERKEKEKEQKMNELRYMQSLKKKEIEEKIQKLREITGNKEIAFDDKDIEEDFDPETYDKKMQQLFNDEFYKGQEEEQKPEFPDIDEELELENWENSESQGDTGQSTNGPHCEDEDFNMDCDYDPNAKEVAATVKGKKKRKRKTKFVEMLSKPKPTFDPTDKTYQEYLDEYYKLECEDIIGDIPCRFKYRKVIPNSFGLTREEILMASDRELNRWCSLKKVVQYRPEHIEKYDVIAFGKKGKNEALKRKLLPSLFKDQETVTDVKSTLSKKESNTDLSVSKKKKRKREINTLEDFNEEPILKKLVLTPGNTADSNINYNNSKKSQDMFKKTHAISHNNSNTLYTNIAAKKKKKQKCTEKSPTTNILSNNNTHQDKGSKTFKTVERAEVNNEKSHTKRTRMNQYNSPKKNNFSAKYNQKELDISDARLKAFGFKPKKFKNKMKYKGNTNTSTS</sequence>
<dbReference type="AlphaFoldDB" id="A0A0T6AVG3"/>
<evidence type="ECO:0000259" key="4">
    <source>
        <dbReference type="Pfam" id="PF12936"/>
    </source>
</evidence>
<evidence type="ECO:0000313" key="6">
    <source>
        <dbReference type="Proteomes" id="UP000051574"/>
    </source>
</evidence>
<dbReference type="Pfam" id="PF05178">
    <property type="entry name" value="Kri1"/>
    <property type="match status" value="1"/>
</dbReference>
<evidence type="ECO:0000313" key="5">
    <source>
        <dbReference type="EMBL" id="KRT78798.1"/>
    </source>
</evidence>
<reference evidence="5 6" key="1">
    <citation type="submission" date="2015-09" db="EMBL/GenBank/DDBJ databases">
        <title>Draft genome of the scarab beetle Oryctes borbonicus.</title>
        <authorList>
            <person name="Meyer J.M."/>
            <person name="Markov G.V."/>
            <person name="Baskaran P."/>
            <person name="Herrmann M."/>
            <person name="Sommer R.J."/>
            <person name="Roedelsperger C."/>
        </authorList>
    </citation>
    <scope>NUCLEOTIDE SEQUENCE [LARGE SCALE GENOMIC DNA]</scope>
    <source>
        <strain evidence="5">OB123</strain>
        <tissue evidence="5">Whole animal</tissue>
    </source>
</reference>
<keyword evidence="6" id="KW-1185">Reference proteome</keyword>
<dbReference type="InterPro" id="IPR024626">
    <property type="entry name" value="Kri1-like_C"/>
</dbReference>
<comment type="caution">
    <text evidence="5">The sequence shown here is derived from an EMBL/GenBank/DDBJ whole genome shotgun (WGS) entry which is preliminary data.</text>
</comment>
<organism evidence="5 6">
    <name type="scientific">Oryctes borbonicus</name>
    <dbReference type="NCBI Taxonomy" id="1629725"/>
    <lineage>
        <taxon>Eukaryota</taxon>
        <taxon>Metazoa</taxon>
        <taxon>Ecdysozoa</taxon>
        <taxon>Arthropoda</taxon>
        <taxon>Hexapoda</taxon>
        <taxon>Insecta</taxon>
        <taxon>Pterygota</taxon>
        <taxon>Neoptera</taxon>
        <taxon>Endopterygota</taxon>
        <taxon>Coleoptera</taxon>
        <taxon>Polyphaga</taxon>
        <taxon>Scarabaeiformia</taxon>
        <taxon>Scarabaeidae</taxon>
        <taxon>Dynastinae</taxon>
        <taxon>Oryctes</taxon>
    </lineage>
</organism>
<dbReference type="Proteomes" id="UP000051574">
    <property type="component" value="Unassembled WGS sequence"/>
</dbReference>
<name>A0A0T6AVG3_9SCAR</name>
<dbReference type="PANTHER" id="PTHR14490:SF5">
    <property type="entry name" value="PROTEIN KRI1 HOMOLOG"/>
    <property type="match status" value="1"/>
</dbReference>
<evidence type="ECO:0000256" key="3">
    <source>
        <dbReference type="SAM" id="MobiDB-lite"/>
    </source>
</evidence>
<dbReference type="EMBL" id="LJIG01022772">
    <property type="protein sequence ID" value="KRT78798.1"/>
    <property type="molecule type" value="Genomic_DNA"/>
</dbReference>